<evidence type="ECO:0000313" key="4">
    <source>
        <dbReference type="Proteomes" id="UP000298416"/>
    </source>
</evidence>
<keyword evidence="4" id="KW-1185">Reference proteome</keyword>
<dbReference type="OrthoDB" id="248495at2759"/>
<dbReference type="GO" id="GO:0004672">
    <property type="term" value="F:protein kinase activity"/>
    <property type="evidence" value="ECO:0007669"/>
    <property type="project" value="TreeGrafter"/>
</dbReference>
<feature type="domain" description="BUB1 N-terminal" evidence="2">
    <location>
        <begin position="18"/>
        <end position="174"/>
    </location>
</feature>
<reference evidence="3" key="2">
    <citation type="submission" date="2020-08" db="EMBL/GenBank/DDBJ databases">
        <title>Plant Genome Project.</title>
        <authorList>
            <person name="Zhang R.-G."/>
        </authorList>
    </citation>
    <scope>NUCLEOTIDE SEQUENCE</scope>
    <source>
        <strain evidence="3">Huo1</strain>
        <tissue evidence="3">Leaf</tissue>
    </source>
</reference>
<proteinExistence type="predicted"/>
<organism evidence="3">
    <name type="scientific">Salvia splendens</name>
    <name type="common">Scarlet sage</name>
    <dbReference type="NCBI Taxonomy" id="180675"/>
    <lineage>
        <taxon>Eukaryota</taxon>
        <taxon>Viridiplantae</taxon>
        <taxon>Streptophyta</taxon>
        <taxon>Embryophyta</taxon>
        <taxon>Tracheophyta</taxon>
        <taxon>Spermatophyta</taxon>
        <taxon>Magnoliopsida</taxon>
        <taxon>eudicotyledons</taxon>
        <taxon>Gunneridae</taxon>
        <taxon>Pentapetalae</taxon>
        <taxon>asterids</taxon>
        <taxon>lamiids</taxon>
        <taxon>Lamiales</taxon>
        <taxon>Lamiaceae</taxon>
        <taxon>Nepetoideae</taxon>
        <taxon>Mentheae</taxon>
        <taxon>Salviinae</taxon>
        <taxon>Salvia</taxon>
        <taxon>Salvia subgen. Calosphace</taxon>
        <taxon>core Calosphace</taxon>
    </lineage>
</organism>
<reference evidence="3" key="1">
    <citation type="submission" date="2018-01" db="EMBL/GenBank/DDBJ databases">
        <authorList>
            <person name="Mao J.F."/>
        </authorList>
    </citation>
    <scope>NUCLEOTIDE SEQUENCE</scope>
    <source>
        <strain evidence="3">Huo1</strain>
        <tissue evidence="3">Leaf</tissue>
    </source>
</reference>
<dbReference type="GO" id="GO:0007094">
    <property type="term" value="P:mitotic spindle assembly checkpoint signaling"/>
    <property type="evidence" value="ECO:0007669"/>
    <property type="project" value="InterPro"/>
</dbReference>
<evidence type="ECO:0000313" key="3">
    <source>
        <dbReference type="EMBL" id="KAG6395401.1"/>
    </source>
</evidence>
<name>A0A8X8WK59_SALSN</name>
<dbReference type="PROSITE" id="PS51489">
    <property type="entry name" value="BUB1_N"/>
    <property type="match status" value="1"/>
</dbReference>
<evidence type="ECO:0000256" key="1">
    <source>
        <dbReference type="SAM" id="MobiDB-lite"/>
    </source>
</evidence>
<feature type="region of interest" description="Disordered" evidence="1">
    <location>
        <begin position="320"/>
        <end position="377"/>
    </location>
</feature>
<dbReference type="EMBL" id="PNBA02000017">
    <property type="protein sequence ID" value="KAG6395401.1"/>
    <property type="molecule type" value="Genomic_DNA"/>
</dbReference>
<dbReference type="AlphaFoldDB" id="A0A8X8WK59"/>
<dbReference type="Proteomes" id="UP000298416">
    <property type="component" value="Unassembled WGS sequence"/>
</dbReference>
<dbReference type="SMART" id="SM00777">
    <property type="entry name" value="Mad3_BUB1_I"/>
    <property type="match status" value="1"/>
</dbReference>
<dbReference type="PANTHER" id="PTHR14030:SF2">
    <property type="entry name" value="OS11G0128700 PROTEIN"/>
    <property type="match status" value="1"/>
</dbReference>
<comment type="caution">
    <text evidence="3">The sequence shown here is derived from an EMBL/GenBank/DDBJ whole genome shotgun (WGS) entry which is preliminary data.</text>
</comment>
<protein>
    <recommendedName>
        <fullName evidence="2">BUB1 N-terminal domain-containing protein</fullName>
    </recommendedName>
</protein>
<feature type="compositionally biased region" description="Polar residues" evidence="1">
    <location>
        <begin position="354"/>
        <end position="376"/>
    </location>
</feature>
<feature type="compositionally biased region" description="Basic and acidic residues" evidence="1">
    <location>
        <begin position="499"/>
        <end position="509"/>
    </location>
</feature>
<dbReference type="InterPro" id="IPR015661">
    <property type="entry name" value="Bub1/Mad3"/>
</dbReference>
<dbReference type="PANTHER" id="PTHR14030">
    <property type="entry name" value="MITOTIC CHECKPOINT SERINE/THREONINE-PROTEIN KINASE BUB1"/>
    <property type="match status" value="1"/>
</dbReference>
<dbReference type="InterPro" id="IPR013212">
    <property type="entry name" value="Mad3/Bub1_I"/>
</dbReference>
<accession>A0A8X8WK59</accession>
<feature type="region of interest" description="Disordered" evidence="1">
    <location>
        <begin position="493"/>
        <end position="588"/>
    </location>
</feature>
<gene>
    <name evidence="3" type="ORF">SASPL_146046</name>
</gene>
<sequence length="612" mass="69210">MSETSSAKSPSDNLFPSLISDIKAYNGADPLLPWLRGIKKLKEKLPPQLLKEKLPRFLQKCAETFMTDRCYSNDMRYLRVWLQLMDFVEEPRAVLKTMETNRIGLKKSVFYQAYALYYEKLKKFDAAEKIYHLGVQNLAEPADELQKSYDQFLHRQERAKNKRVQLIVQLQGGKTSKGRLNHNDVGSCKEKLHKMDGQPTDMRCKDHLLGTEATKFANTGNKVSLQSSRNEMLVKELNSISNNGGLDEELYRKVVLSDSGVEGQDENKRLCSDDTVVVRFVDTAIVGKSNAEDARHHGLIEPTINTKEAMNAINTMFQEPLEPSISGRSRRNKSSIGNNAENGFSVFSDESLESKQNSPEVRSLPQLTPPDTNQPLGESFEIYVDGEETVDVKEIANGKGIPARDTNPVDISISHATVFARPNDHPSAFKDPNLRRPIREDTAVYRFVGSTISDEPEVENAWHHGLVDPTINLKEAMQDINSMFGKPIEFTRKRRPRKHVESPEVKDHNGGFLILPDDDDEPEDTKPDPASGFFRKPIASKCNPDQSRNKMPEDMNNYSGFLILPDDEEDNQQESSLPSSSTRNDSDLFEQTVCTKEAMDEINKLFAMPMDF</sequence>
<dbReference type="Pfam" id="PF08311">
    <property type="entry name" value="Mad3_BUB1_I"/>
    <property type="match status" value="1"/>
</dbReference>
<feature type="compositionally biased region" description="Polar residues" evidence="1">
    <location>
        <begin position="573"/>
        <end position="583"/>
    </location>
</feature>
<evidence type="ECO:0000259" key="2">
    <source>
        <dbReference type="PROSITE" id="PS51489"/>
    </source>
</evidence>
<dbReference type="GO" id="GO:0051754">
    <property type="term" value="P:meiotic sister chromatid cohesion, centromeric"/>
    <property type="evidence" value="ECO:0007669"/>
    <property type="project" value="TreeGrafter"/>
</dbReference>